<reference evidence="1 2" key="1">
    <citation type="journal article" date="2011" name="J. Bacteriol.">
        <title>Genome sequence of Chthoniobacter flavus Ellin428, an aerobic heterotrophic soil bacterium.</title>
        <authorList>
            <person name="Kant R."/>
            <person name="van Passel M.W."/>
            <person name="Palva A."/>
            <person name="Lucas S."/>
            <person name="Lapidus A."/>
            <person name="Glavina Del Rio T."/>
            <person name="Dalin E."/>
            <person name="Tice H."/>
            <person name="Bruce D."/>
            <person name="Goodwin L."/>
            <person name="Pitluck S."/>
            <person name="Larimer F.W."/>
            <person name="Land M.L."/>
            <person name="Hauser L."/>
            <person name="Sangwan P."/>
            <person name="de Vos W.M."/>
            <person name="Janssen P.H."/>
            <person name="Smidt H."/>
        </authorList>
    </citation>
    <scope>NUCLEOTIDE SEQUENCE [LARGE SCALE GENOMIC DNA]</scope>
    <source>
        <strain evidence="1 2">Ellin428</strain>
    </source>
</reference>
<dbReference type="eggNOG" id="COG4102">
    <property type="taxonomic scope" value="Bacteria"/>
</dbReference>
<gene>
    <name evidence="1" type="ORF">CfE428DRAFT_1922</name>
</gene>
<proteinExistence type="predicted"/>
<dbReference type="PANTHER" id="PTHR43737">
    <property type="entry name" value="BLL7424 PROTEIN"/>
    <property type="match status" value="1"/>
</dbReference>
<dbReference type="RefSeq" id="WP_006979247.1">
    <property type="nucleotide sequence ID" value="NZ_ABVL01000004.1"/>
</dbReference>
<accession>B4CZ34</accession>
<keyword evidence="2" id="KW-1185">Reference proteome</keyword>
<dbReference type="InterPro" id="IPR017850">
    <property type="entry name" value="Alkaline_phosphatase_core_sf"/>
</dbReference>
<dbReference type="InParanoid" id="B4CZ34"/>
<comment type="caution">
    <text evidence="1">The sequence shown here is derived from an EMBL/GenBank/DDBJ whole genome shotgun (WGS) entry which is preliminary data.</text>
</comment>
<sequence>MASPWEFKPRGQSGLEISELFPHIAQHADSLAVIRSMTSKVNEHAQGNYFAHTGFSFMGHPSAGAWISYGLGTENKDLPGFIVLQSGAAVPPHGGVGVFSNGYLPGQYQASILKADGDEALPNIKPHETDATQRQRLSFIKSMDDRFLREAAEPQVEAAIKNYETAYRMQTAVPELCDIRGESEATKKMYGLGSGDPLMESYGRQALVARRLIERGVRFVELSCISSGIGAGGPPNPWDQHGKILEGHGAMARQVDQPIAALMTDLKQRGLFEDTLILFTGEFGRTPFSQGSDGRDHNPFGFSAWIAGGGVRGGTAFGATDDLGYYAVEKISSFYDYYATVLYLLGIDHEKLTYRFGGRDFRLTDVHGNVLKEIVT</sequence>
<evidence type="ECO:0008006" key="3">
    <source>
        <dbReference type="Google" id="ProtNLM"/>
    </source>
</evidence>
<dbReference type="InterPro" id="IPR010869">
    <property type="entry name" value="DUF1501"/>
</dbReference>
<dbReference type="Proteomes" id="UP000005824">
    <property type="component" value="Unassembled WGS sequence"/>
</dbReference>
<protein>
    <recommendedName>
        <fullName evidence="3">Sulfatase</fullName>
    </recommendedName>
</protein>
<dbReference type="STRING" id="497964.CfE428DRAFT_1922"/>
<evidence type="ECO:0000313" key="1">
    <source>
        <dbReference type="EMBL" id="EDY20725.1"/>
    </source>
</evidence>
<evidence type="ECO:0000313" key="2">
    <source>
        <dbReference type="Proteomes" id="UP000005824"/>
    </source>
</evidence>
<name>B4CZ34_9BACT</name>
<organism evidence="1 2">
    <name type="scientific">Chthoniobacter flavus Ellin428</name>
    <dbReference type="NCBI Taxonomy" id="497964"/>
    <lineage>
        <taxon>Bacteria</taxon>
        <taxon>Pseudomonadati</taxon>
        <taxon>Verrucomicrobiota</taxon>
        <taxon>Spartobacteria</taxon>
        <taxon>Chthoniobacterales</taxon>
        <taxon>Chthoniobacteraceae</taxon>
        <taxon>Chthoniobacter</taxon>
    </lineage>
</organism>
<dbReference type="SUPFAM" id="SSF53649">
    <property type="entry name" value="Alkaline phosphatase-like"/>
    <property type="match status" value="1"/>
</dbReference>
<dbReference type="EMBL" id="ABVL01000004">
    <property type="protein sequence ID" value="EDY20725.1"/>
    <property type="molecule type" value="Genomic_DNA"/>
</dbReference>
<dbReference type="Gene3D" id="3.40.720.10">
    <property type="entry name" value="Alkaline Phosphatase, subunit A"/>
    <property type="match status" value="1"/>
</dbReference>
<dbReference type="PANTHER" id="PTHR43737:SF1">
    <property type="entry name" value="DUF1501 DOMAIN-CONTAINING PROTEIN"/>
    <property type="match status" value="1"/>
</dbReference>
<dbReference type="Pfam" id="PF07394">
    <property type="entry name" value="DUF1501"/>
    <property type="match status" value="1"/>
</dbReference>
<dbReference type="AlphaFoldDB" id="B4CZ34"/>